<dbReference type="InterPro" id="IPR000421">
    <property type="entry name" value="FA58C"/>
</dbReference>
<sequence>MESRADTGCERFHDVAVEVANSSSYIQRGFYKGPAMTQEVVEILCDDPTNARYVRLRIIHGSRNVLNIAELEIYTK</sequence>
<evidence type="ECO:0000313" key="1">
    <source>
        <dbReference type="EMBL" id="EKC24817.1"/>
    </source>
</evidence>
<name>K1PL79_MAGGI</name>
<dbReference type="HOGENOM" id="CLU_2656852_0_0_1"/>
<accession>K1PL79</accession>
<dbReference type="InterPro" id="IPR008979">
    <property type="entry name" value="Galactose-bd-like_sf"/>
</dbReference>
<dbReference type="Gene3D" id="2.60.120.260">
    <property type="entry name" value="Galactose-binding domain-like"/>
    <property type="match status" value="1"/>
</dbReference>
<organism evidence="1">
    <name type="scientific">Magallana gigas</name>
    <name type="common">Pacific oyster</name>
    <name type="synonym">Crassostrea gigas</name>
    <dbReference type="NCBI Taxonomy" id="29159"/>
    <lineage>
        <taxon>Eukaryota</taxon>
        <taxon>Metazoa</taxon>
        <taxon>Spiralia</taxon>
        <taxon>Lophotrochozoa</taxon>
        <taxon>Mollusca</taxon>
        <taxon>Bivalvia</taxon>
        <taxon>Autobranchia</taxon>
        <taxon>Pteriomorphia</taxon>
        <taxon>Ostreida</taxon>
        <taxon>Ostreoidea</taxon>
        <taxon>Ostreidae</taxon>
        <taxon>Magallana</taxon>
    </lineage>
</organism>
<gene>
    <name evidence="1" type="ORF">CGI_10007064</name>
</gene>
<dbReference type="EMBL" id="JH818628">
    <property type="protein sequence ID" value="EKC24817.1"/>
    <property type="molecule type" value="Genomic_DNA"/>
</dbReference>
<dbReference type="SUPFAM" id="SSF49785">
    <property type="entry name" value="Galactose-binding domain-like"/>
    <property type="match status" value="1"/>
</dbReference>
<reference evidence="1" key="1">
    <citation type="journal article" date="2012" name="Nature">
        <title>The oyster genome reveals stress adaptation and complexity of shell formation.</title>
        <authorList>
            <person name="Zhang G."/>
            <person name="Fang X."/>
            <person name="Guo X."/>
            <person name="Li L."/>
            <person name="Luo R."/>
            <person name="Xu F."/>
            <person name="Yang P."/>
            <person name="Zhang L."/>
            <person name="Wang X."/>
            <person name="Qi H."/>
            <person name="Xiong Z."/>
            <person name="Que H."/>
            <person name="Xie Y."/>
            <person name="Holland P.W."/>
            <person name="Paps J."/>
            <person name="Zhu Y."/>
            <person name="Wu F."/>
            <person name="Chen Y."/>
            <person name="Wang J."/>
            <person name="Peng C."/>
            <person name="Meng J."/>
            <person name="Yang L."/>
            <person name="Liu J."/>
            <person name="Wen B."/>
            <person name="Zhang N."/>
            <person name="Huang Z."/>
            <person name="Zhu Q."/>
            <person name="Feng Y."/>
            <person name="Mount A."/>
            <person name="Hedgecock D."/>
            <person name="Xu Z."/>
            <person name="Liu Y."/>
            <person name="Domazet-Loso T."/>
            <person name="Du Y."/>
            <person name="Sun X."/>
            <person name="Zhang S."/>
            <person name="Liu B."/>
            <person name="Cheng P."/>
            <person name="Jiang X."/>
            <person name="Li J."/>
            <person name="Fan D."/>
            <person name="Wang W."/>
            <person name="Fu W."/>
            <person name="Wang T."/>
            <person name="Wang B."/>
            <person name="Zhang J."/>
            <person name="Peng Z."/>
            <person name="Li Y."/>
            <person name="Li N."/>
            <person name="Wang J."/>
            <person name="Chen M."/>
            <person name="He Y."/>
            <person name="Tan F."/>
            <person name="Song X."/>
            <person name="Zheng Q."/>
            <person name="Huang R."/>
            <person name="Yang H."/>
            <person name="Du X."/>
            <person name="Chen L."/>
            <person name="Yang M."/>
            <person name="Gaffney P.M."/>
            <person name="Wang S."/>
            <person name="Luo L."/>
            <person name="She Z."/>
            <person name="Ming Y."/>
            <person name="Huang W."/>
            <person name="Zhang S."/>
            <person name="Huang B."/>
            <person name="Zhang Y."/>
            <person name="Qu T."/>
            <person name="Ni P."/>
            <person name="Miao G."/>
            <person name="Wang J."/>
            <person name="Wang Q."/>
            <person name="Steinberg C.E."/>
            <person name="Wang H."/>
            <person name="Li N."/>
            <person name="Qian L."/>
            <person name="Zhang G."/>
            <person name="Li Y."/>
            <person name="Yang H."/>
            <person name="Liu X."/>
            <person name="Wang J."/>
            <person name="Yin Y."/>
            <person name="Wang J."/>
        </authorList>
    </citation>
    <scope>NUCLEOTIDE SEQUENCE [LARGE SCALE GENOMIC DNA]</scope>
    <source>
        <strain evidence="1">05x7-T-G4-1.051#20</strain>
    </source>
</reference>
<dbReference type="PROSITE" id="PS50022">
    <property type="entry name" value="FA58C_3"/>
    <property type="match status" value="1"/>
</dbReference>
<dbReference type="AlphaFoldDB" id="K1PL79"/>
<proteinExistence type="predicted"/>
<dbReference type="InParanoid" id="K1PL79"/>
<protein>
    <submittedName>
        <fullName evidence="1">Uncharacterized protein</fullName>
    </submittedName>
</protein>